<name>A0A6J7WQ88_9CAUD</name>
<feature type="region of interest" description="Disordered" evidence="1">
    <location>
        <begin position="145"/>
        <end position="165"/>
    </location>
</feature>
<evidence type="ECO:0000313" key="2">
    <source>
        <dbReference type="EMBL" id="CAB4128020.1"/>
    </source>
</evidence>
<evidence type="ECO:0000313" key="3">
    <source>
        <dbReference type="EMBL" id="CAB5218882.1"/>
    </source>
</evidence>
<feature type="compositionally biased region" description="Acidic residues" evidence="1">
    <location>
        <begin position="148"/>
        <end position="165"/>
    </location>
</feature>
<evidence type="ECO:0000256" key="1">
    <source>
        <dbReference type="SAM" id="MobiDB-lite"/>
    </source>
</evidence>
<dbReference type="EMBL" id="LR798275">
    <property type="protein sequence ID" value="CAB5218882.1"/>
    <property type="molecule type" value="Genomic_DNA"/>
</dbReference>
<proteinExistence type="predicted"/>
<accession>A0A6J7WQ88</accession>
<dbReference type="EMBL" id="LR796231">
    <property type="protein sequence ID" value="CAB4128020.1"/>
    <property type="molecule type" value="Genomic_DNA"/>
</dbReference>
<organism evidence="3">
    <name type="scientific">uncultured Caudovirales phage</name>
    <dbReference type="NCBI Taxonomy" id="2100421"/>
    <lineage>
        <taxon>Viruses</taxon>
        <taxon>Duplodnaviria</taxon>
        <taxon>Heunggongvirae</taxon>
        <taxon>Uroviricota</taxon>
        <taxon>Caudoviricetes</taxon>
        <taxon>Peduoviridae</taxon>
        <taxon>Maltschvirus</taxon>
        <taxon>Maltschvirus maltsch</taxon>
    </lineage>
</organism>
<gene>
    <name evidence="2" type="ORF">UFOVP113_15</name>
    <name evidence="3" type="ORF">UFOVP225_2</name>
</gene>
<protein>
    <submittedName>
        <fullName evidence="3">Uncharacterized protein</fullName>
    </submittedName>
</protein>
<sequence length="198" mass="22380">MRRVTIAVIGNAKTTRANLEALISDVVESVDQATIVTIYNEEPSEALIWATQYAQDKGIETLQYPDNNYEALVAEHKREELRFFMLWDDDDSECQLAASMAQEFNIPAYDLTDGLMLITLNQAPISRPVKTEPPVIEAIVTPTQQPEAEIEEAEELDEEDEDEEGEYDLGELMTLAIEEAGRIFARSFASEFMKLLKK</sequence>
<reference evidence="3" key="1">
    <citation type="submission" date="2020-05" db="EMBL/GenBank/DDBJ databases">
        <authorList>
            <person name="Chiriac C."/>
            <person name="Salcher M."/>
            <person name="Ghai R."/>
            <person name="Kavagutti S V."/>
        </authorList>
    </citation>
    <scope>NUCLEOTIDE SEQUENCE</scope>
</reference>